<organism evidence="2 3">
    <name type="scientific">Acinetobacter rudis</name>
    <dbReference type="NCBI Taxonomy" id="632955"/>
    <lineage>
        <taxon>Bacteria</taxon>
        <taxon>Pseudomonadati</taxon>
        <taxon>Pseudomonadota</taxon>
        <taxon>Gammaproteobacteria</taxon>
        <taxon>Moraxellales</taxon>
        <taxon>Moraxellaceae</taxon>
        <taxon>Acinetobacter</taxon>
    </lineage>
</organism>
<evidence type="ECO:0000256" key="1">
    <source>
        <dbReference type="SAM" id="SignalP"/>
    </source>
</evidence>
<gene>
    <name evidence="2" type="ORF">RFH47_00985</name>
</gene>
<dbReference type="EMBL" id="JAVIDL010000001">
    <property type="protein sequence ID" value="MDQ8934324.1"/>
    <property type="molecule type" value="Genomic_DNA"/>
</dbReference>
<dbReference type="AlphaFoldDB" id="A0AAW8J3Y4"/>
<dbReference type="RefSeq" id="WP_308980583.1">
    <property type="nucleotide sequence ID" value="NZ_JAVIDL010000001.1"/>
</dbReference>
<protein>
    <submittedName>
        <fullName evidence="2">Uncharacterized protein</fullName>
    </submittedName>
</protein>
<evidence type="ECO:0000313" key="3">
    <source>
        <dbReference type="Proteomes" id="UP001243844"/>
    </source>
</evidence>
<accession>A0AAW8J3Y4</accession>
<comment type="caution">
    <text evidence="2">The sequence shown here is derived from an EMBL/GenBank/DDBJ whole genome shotgun (WGS) entry which is preliminary data.</text>
</comment>
<name>A0AAW8J3Y4_9GAMM</name>
<evidence type="ECO:0000313" key="2">
    <source>
        <dbReference type="EMBL" id="MDQ8934324.1"/>
    </source>
</evidence>
<dbReference type="Proteomes" id="UP001243844">
    <property type="component" value="Unassembled WGS sequence"/>
</dbReference>
<feature type="signal peptide" evidence="1">
    <location>
        <begin position="1"/>
        <end position="22"/>
    </location>
</feature>
<proteinExistence type="predicted"/>
<keyword evidence="1" id="KW-0732">Signal</keyword>
<reference evidence="2" key="1">
    <citation type="submission" date="2023-08" db="EMBL/GenBank/DDBJ databases">
        <title>Emergence of clinically-relevant ST2 carbapenem-resistant Acinetobacter baumannii strains in hospital sewages in Zhejiang, East of China.</title>
        <authorList>
            <person name="Kaichao C."/>
            <person name="Zhang R."/>
        </authorList>
    </citation>
    <scope>NUCLEOTIDE SEQUENCE</scope>
    <source>
        <strain evidence="2">M-RB-37</strain>
    </source>
</reference>
<sequence>MQVKFKLGLVALLSSVGQWVYATPCEDVNFTNLILKQAHLTSPQGHLADCKVLPQQQDQALIVYQQGELDINEDSEHAQSYQLHLLTADIQQQKLLDHYIDPNSYTSDAMMLQDIRIDTAAYQLHPKLRAIGLRINFANSSSVNPYSYNILNLYDLKNHRKILNNLRVGLDQGENDGRCNADNHSRSSVLIVLNTQHQGMFDLRVNSKEQNESYRWVNDDCKQTGHIENKRSHVLIYNGQRYNIPRYLTEYEP</sequence>
<feature type="chain" id="PRO_5043611533" evidence="1">
    <location>
        <begin position="23"/>
        <end position="253"/>
    </location>
</feature>